<dbReference type="InterPro" id="IPR000620">
    <property type="entry name" value="EamA_dom"/>
</dbReference>
<feature type="transmembrane region" description="Helical" evidence="2">
    <location>
        <begin position="218"/>
        <end position="237"/>
    </location>
</feature>
<gene>
    <name evidence="4" type="ORF">DNJ73_07610</name>
</gene>
<keyword evidence="2" id="KW-0472">Membrane</keyword>
<feature type="domain" description="EamA" evidence="3">
    <location>
        <begin position="149"/>
        <end position="286"/>
    </location>
</feature>
<feature type="transmembrane region" description="Helical" evidence="2">
    <location>
        <begin position="268"/>
        <end position="287"/>
    </location>
</feature>
<feature type="transmembrane region" description="Helical" evidence="2">
    <location>
        <begin position="35"/>
        <end position="55"/>
    </location>
</feature>
<comment type="caution">
    <text evidence="4">The sequence shown here is derived from an EMBL/GenBank/DDBJ whole genome shotgun (WGS) entry which is preliminary data.</text>
</comment>
<evidence type="ECO:0000256" key="2">
    <source>
        <dbReference type="SAM" id="Phobius"/>
    </source>
</evidence>
<feature type="transmembrane region" description="Helical" evidence="2">
    <location>
        <begin position="116"/>
        <end position="136"/>
    </location>
</feature>
<reference evidence="4 5" key="1">
    <citation type="journal article" date="2018" name="Appl. Environ. Microbiol.">
        <title>Genome rearrangement shapes Prochlorococcus ecological adaptation.</title>
        <authorList>
            <person name="Yan W."/>
            <person name="Wei S."/>
            <person name="Wang Q."/>
            <person name="Xiao X."/>
            <person name="Zeng Q."/>
            <person name="Jiao N."/>
            <person name="Zhang R."/>
        </authorList>
    </citation>
    <scope>NUCLEOTIDE SEQUENCE [LARGE SCALE GENOMIC DNA]</scope>
    <source>
        <strain evidence="4 5">XMU1408</strain>
    </source>
</reference>
<dbReference type="RefSeq" id="WP_158467101.1">
    <property type="nucleotide sequence ID" value="NZ_QJUE01000005.1"/>
</dbReference>
<keyword evidence="2" id="KW-1133">Transmembrane helix</keyword>
<keyword evidence="2" id="KW-0812">Transmembrane</keyword>
<feature type="transmembrane region" description="Helical" evidence="2">
    <location>
        <begin position="243"/>
        <end position="261"/>
    </location>
</feature>
<dbReference type="PANTHER" id="PTHR22911">
    <property type="entry name" value="ACYL-MALONYL CONDENSING ENZYME-RELATED"/>
    <property type="match status" value="1"/>
</dbReference>
<feature type="transmembrane region" description="Helical" evidence="2">
    <location>
        <begin position="61"/>
        <end position="80"/>
    </location>
</feature>
<dbReference type="InterPro" id="IPR037185">
    <property type="entry name" value="EmrE-like"/>
</dbReference>
<dbReference type="SUPFAM" id="SSF103481">
    <property type="entry name" value="Multidrug resistance efflux transporter EmrE"/>
    <property type="match status" value="1"/>
</dbReference>
<proteinExistence type="inferred from homology"/>
<organism evidence="4 5">
    <name type="scientific">Prochlorococcus marinus XMU1408</name>
    <dbReference type="NCBI Taxonomy" id="2213228"/>
    <lineage>
        <taxon>Bacteria</taxon>
        <taxon>Bacillati</taxon>
        <taxon>Cyanobacteriota</taxon>
        <taxon>Cyanophyceae</taxon>
        <taxon>Synechococcales</taxon>
        <taxon>Prochlorococcaceae</taxon>
        <taxon>Prochlorococcus</taxon>
    </lineage>
</organism>
<accession>A0A318R2Y4</accession>
<feature type="transmembrane region" description="Helical" evidence="2">
    <location>
        <begin position="92"/>
        <end position="110"/>
    </location>
</feature>
<evidence type="ECO:0000313" key="5">
    <source>
        <dbReference type="Proteomes" id="UP000247807"/>
    </source>
</evidence>
<feature type="transmembrane region" description="Helical" evidence="2">
    <location>
        <begin position="6"/>
        <end position="23"/>
    </location>
</feature>
<name>A0A318R2Y4_PROMR</name>
<feature type="transmembrane region" description="Helical" evidence="2">
    <location>
        <begin position="148"/>
        <end position="173"/>
    </location>
</feature>
<dbReference type="Proteomes" id="UP000247807">
    <property type="component" value="Unassembled WGS sequence"/>
</dbReference>
<evidence type="ECO:0000259" key="3">
    <source>
        <dbReference type="Pfam" id="PF00892"/>
    </source>
</evidence>
<protein>
    <recommendedName>
        <fullName evidence="3">EamA domain-containing protein</fullName>
    </recommendedName>
</protein>
<dbReference type="OrthoDB" id="557285at2"/>
<sequence>MIGFFAAISAVFFWTFACSIWRKESANLLPRQINIYKNVLASIFFLPVVFTIGWISDISSILVLIISGIIGIALGDTLYINSLKIIGTRKTLSFEALTPIIATTVGTISINEIYPQKVWIGAFIVSFCLFMIVRQNTFHQENSRENKILGILCALGSVLCAVFAALLSRIILISSALTPLQTTEVRLLSASIFLFLIFKNDFVDLLSNRSINKESHSSLVLSTFLGTNCGILCQQIVFKFLPIGVGWTLLSLSPVFAIFISQREGDKINTLTIIYSILSFLGVSIALI</sequence>
<dbReference type="AlphaFoldDB" id="A0A318R2Y4"/>
<evidence type="ECO:0000313" key="4">
    <source>
        <dbReference type="EMBL" id="PYE01271.1"/>
    </source>
</evidence>
<feature type="domain" description="EamA" evidence="3">
    <location>
        <begin position="2"/>
        <end position="133"/>
    </location>
</feature>
<dbReference type="Pfam" id="PF00892">
    <property type="entry name" value="EamA"/>
    <property type="match status" value="2"/>
</dbReference>
<comment type="similarity">
    <text evidence="1">Belongs to the EamA transporter family.</text>
</comment>
<dbReference type="EMBL" id="QJUE01000005">
    <property type="protein sequence ID" value="PYE01271.1"/>
    <property type="molecule type" value="Genomic_DNA"/>
</dbReference>
<dbReference type="GO" id="GO:0016020">
    <property type="term" value="C:membrane"/>
    <property type="evidence" value="ECO:0007669"/>
    <property type="project" value="InterPro"/>
</dbReference>
<evidence type="ECO:0000256" key="1">
    <source>
        <dbReference type="ARBA" id="ARBA00007362"/>
    </source>
</evidence>
<feature type="transmembrane region" description="Helical" evidence="2">
    <location>
        <begin position="185"/>
        <end position="206"/>
    </location>
</feature>